<dbReference type="RefSeq" id="XP_033679200.1">
    <property type="nucleotide sequence ID" value="XM_033832253.1"/>
</dbReference>
<feature type="compositionally biased region" description="Polar residues" evidence="1">
    <location>
        <begin position="135"/>
        <end position="146"/>
    </location>
</feature>
<feature type="compositionally biased region" description="Basic and acidic residues" evidence="1">
    <location>
        <begin position="402"/>
        <end position="411"/>
    </location>
</feature>
<evidence type="ECO:0000313" key="2">
    <source>
        <dbReference type="EMBL" id="KAF2244196.1"/>
    </source>
</evidence>
<feature type="region of interest" description="Disordered" evidence="1">
    <location>
        <begin position="1"/>
        <end position="54"/>
    </location>
</feature>
<keyword evidence="3" id="KW-1185">Reference proteome</keyword>
<dbReference type="Proteomes" id="UP000800094">
    <property type="component" value="Unassembled WGS sequence"/>
</dbReference>
<feature type="compositionally biased region" description="Low complexity" evidence="1">
    <location>
        <begin position="241"/>
        <end position="258"/>
    </location>
</feature>
<dbReference type="EMBL" id="ML987203">
    <property type="protein sequence ID" value="KAF2244196.1"/>
    <property type="molecule type" value="Genomic_DNA"/>
</dbReference>
<sequence>MARGLGPKATDANLTPLGPRRRFGTKPDAPKAIEPALAAHAEPGEPIEKPVEKPDVAIQAQVNGRELPPKIAAPSLGYPECIGEGSLTVEAPHCKPVDKPVNKPVPSSNGQAKGPGVPPKTATTKLNHLERAGEGTSTPKVKSVNQPAPKRSADEACLENYTTPAKKAKTDSNVSEHDDEGAPSVQLHHDKLVGQPAPTHADSSTVEAMPKGSRSKFTPTDHGRDSTPTDKVPHDKQANRTAPVTTTPSTSADTTKAPISPPKTAAVTPNPTERRSRSALKVKASHDDVVDQLAPASPATASSETTVKAPDSQPKRAATGSETAESVASPVQAATEARDEAIARRSPPAIARASQRNQPSLSNLGLHPDRLKMIEGSSLMAPPPTEARRKRKSPYDFPPDEASPRTRDSASRRPNPSPSNLGLHPDRLKMLEECSLGPKPVITPGNGRTKRATSPPPAQVHRKRDLPSDFPSDGPSPPKRHKSGPTGSDANLVPLGPSKLKSTSTHHGNPGRRGLSPYEPRHGKHYRGYDPVVDDRRRGRFEEPSRRQSDQHHEPFGSRHANHLREYANPAKGNGRRDRLDEPFRRHDDRNLSPYGDRYCKHRRDYKSTIDDRIRYIREEAPRRHRERNRY</sequence>
<organism evidence="2 3">
    <name type="scientific">Trematosphaeria pertusa</name>
    <dbReference type="NCBI Taxonomy" id="390896"/>
    <lineage>
        <taxon>Eukaryota</taxon>
        <taxon>Fungi</taxon>
        <taxon>Dikarya</taxon>
        <taxon>Ascomycota</taxon>
        <taxon>Pezizomycotina</taxon>
        <taxon>Dothideomycetes</taxon>
        <taxon>Pleosporomycetidae</taxon>
        <taxon>Pleosporales</taxon>
        <taxon>Massarineae</taxon>
        <taxon>Trematosphaeriaceae</taxon>
        <taxon>Trematosphaeria</taxon>
    </lineage>
</organism>
<feature type="region of interest" description="Disordered" evidence="1">
    <location>
        <begin position="90"/>
        <end position="631"/>
    </location>
</feature>
<feature type="compositionally biased region" description="Basic and acidic residues" evidence="1">
    <location>
        <begin position="92"/>
        <end position="101"/>
    </location>
</feature>
<feature type="compositionally biased region" description="Low complexity" evidence="1">
    <location>
        <begin position="294"/>
        <end position="306"/>
    </location>
</feature>
<dbReference type="GeneID" id="54585583"/>
<feature type="compositionally biased region" description="Basic and acidic residues" evidence="1">
    <location>
        <begin position="575"/>
        <end position="591"/>
    </location>
</feature>
<name>A0A6A6I1N6_9PLEO</name>
<evidence type="ECO:0000256" key="1">
    <source>
        <dbReference type="SAM" id="MobiDB-lite"/>
    </source>
</evidence>
<accession>A0A6A6I1N6</accession>
<feature type="compositionally biased region" description="Low complexity" evidence="1">
    <location>
        <begin position="344"/>
        <end position="354"/>
    </location>
</feature>
<protein>
    <submittedName>
        <fullName evidence="2">Uncharacterized protein</fullName>
    </submittedName>
</protein>
<feature type="compositionally biased region" description="Basic and acidic residues" evidence="1">
    <location>
        <begin position="533"/>
        <end position="557"/>
    </location>
</feature>
<proteinExistence type="predicted"/>
<feature type="compositionally biased region" description="Basic and acidic residues" evidence="1">
    <location>
        <begin position="606"/>
        <end position="622"/>
    </location>
</feature>
<gene>
    <name evidence="2" type="ORF">BU26DRAFT_554220</name>
</gene>
<dbReference type="AlphaFoldDB" id="A0A6A6I1N6"/>
<feature type="compositionally biased region" description="Basic and acidic residues" evidence="1">
    <location>
        <begin position="219"/>
        <end position="238"/>
    </location>
</feature>
<reference evidence="2" key="1">
    <citation type="journal article" date="2020" name="Stud. Mycol.">
        <title>101 Dothideomycetes genomes: a test case for predicting lifestyles and emergence of pathogens.</title>
        <authorList>
            <person name="Haridas S."/>
            <person name="Albert R."/>
            <person name="Binder M."/>
            <person name="Bloem J."/>
            <person name="Labutti K."/>
            <person name="Salamov A."/>
            <person name="Andreopoulos B."/>
            <person name="Baker S."/>
            <person name="Barry K."/>
            <person name="Bills G."/>
            <person name="Bluhm B."/>
            <person name="Cannon C."/>
            <person name="Castanera R."/>
            <person name="Culley D."/>
            <person name="Daum C."/>
            <person name="Ezra D."/>
            <person name="Gonzalez J."/>
            <person name="Henrissat B."/>
            <person name="Kuo A."/>
            <person name="Liang C."/>
            <person name="Lipzen A."/>
            <person name="Lutzoni F."/>
            <person name="Magnuson J."/>
            <person name="Mondo S."/>
            <person name="Nolan M."/>
            <person name="Ohm R."/>
            <person name="Pangilinan J."/>
            <person name="Park H.-J."/>
            <person name="Ramirez L."/>
            <person name="Alfaro M."/>
            <person name="Sun H."/>
            <person name="Tritt A."/>
            <person name="Yoshinaga Y."/>
            <person name="Zwiers L.-H."/>
            <person name="Turgeon B."/>
            <person name="Goodwin S."/>
            <person name="Spatafora J."/>
            <person name="Crous P."/>
            <person name="Grigoriev I."/>
        </authorList>
    </citation>
    <scope>NUCLEOTIDE SEQUENCE</scope>
    <source>
        <strain evidence="2">CBS 122368</strain>
    </source>
</reference>
<feature type="compositionally biased region" description="Basic and acidic residues" evidence="1">
    <location>
        <begin position="42"/>
        <end position="54"/>
    </location>
</feature>
<evidence type="ECO:0000313" key="3">
    <source>
        <dbReference type="Proteomes" id="UP000800094"/>
    </source>
</evidence>